<dbReference type="Pfam" id="PF13637">
    <property type="entry name" value="Ank_4"/>
    <property type="match status" value="1"/>
</dbReference>
<keyword evidence="2 3" id="KW-0040">ANK repeat</keyword>
<dbReference type="RefSeq" id="XP_022479467.1">
    <property type="nucleotide sequence ID" value="XM_022613969.1"/>
</dbReference>
<dbReference type="SMART" id="SM00248">
    <property type="entry name" value="ANK"/>
    <property type="match status" value="11"/>
</dbReference>
<dbReference type="AlphaFoldDB" id="A0A1G4BLZ2"/>
<protein>
    <submittedName>
        <fullName evidence="4">Uncharacterized protein</fullName>
    </submittedName>
</protein>
<feature type="repeat" description="ANK" evidence="3">
    <location>
        <begin position="614"/>
        <end position="646"/>
    </location>
</feature>
<comment type="caution">
    <text evidence="4">The sequence shown here is derived from an EMBL/GenBank/DDBJ whole genome shotgun (WGS) entry which is preliminary data.</text>
</comment>
<accession>A0A1G4BLZ2</accession>
<gene>
    <name evidence="4" type="ORF">CORC01_02319</name>
</gene>
<dbReference type="Gene3D" id="1.25.40.20">
    <property type="entry name" value="Ankyrin repeat-containing domain"/>
    <property type="match status" value="3"/>
</dbReference>
<dbReference type="SUPFAM" id="SSF48403">
    <property type="entry name" value="Ankyrin repeat"/>
    <property type="match status" value="2"/>
</dbReference>
<dbReference type="STRING" id="1209926.A0A1G4BLZ2"/>
<feature type="repeat" description="ANK" evidence="3">
    <location>
        <begin position="848"/>
        <end position="880"/>
    </location>
</feature>
<evidence type="ECO:0000256" key="2">
    <source>
        <dbReference type="ARBA" id="ARBA00023043"/>
    </source>
</evidence>
<reference evidence="4 5" key="1">
    <citation type="submission" date="2016-09" db="EMBL/GenBank/DDBJ databases">
        <authorList>
            <person name="Capua I."/>
            <person name="De Benedictis P."/>
            <person name="Joannis T."/>
            <person name="Lombin L.H."/>
            <person name="Cattoli G."/>
        </authorList>
    </citation>
    <scope>NUCLEOTIDE SEQUENCE [LARGE SCALE GENOMIC DNA]</scope>
    <source>
        <strain evidence="4 5">IMI 309357</strain>
    </source>
</reference>
<evidence type="ECO:0000313" key="4">
    <source>
        <dbReference type="EMBL" id="OHF02326.1"/>
    </source>
</evidence>
<feature type="repeat" description="ANK" evidence="3">
    <location>
        <begin position="883"/>
        <end position="908"/>
    </location>
</feature>
<dbReference type="PANTHER" id="PTHR24123">
    <property type="entry name" value="ANKYRIN REPEAT-CONTAINING"/>
    <property type="match status" value="1"/>
</dbReference>
<keyword evidence="1" id="KW-0677">Repeat</keyword>
<evidence type="ECO:0000313" key="5">
    <source>
        <dbReference type="Proteomes" id="UP000176998"/>
    </source>
</evidence>
<dbReference type="InterPro" id="IPR002110">
    <property type="entry name" value="Ankyrin_rpt"/>
</dbReference>
<dbReference type="EMBL" id="MJBS01000013">
    <property type="protein sequence ID" value="OHF02326.1"/>
    <property type="molecule type" value="Genomic_DNA"/>
</dbReference>
<dbReference type="PRINTS" id="PR01415">
    <property type="entry name" value="ANKYRIN"/>
</dbReference>
<evidence type="ECO:0000256" key="1">
    <source>
        <dbReference type="ARBA" id="ARBA00022737"/>
    </source>
</evidence>
<dbReference type="Proteomes" id="UP000176998">
    <property type="component" value="Unassembled WGS sequence"/>
</dbReference>
<dbReference type="GeneID" id="34555479"/>
<organism evidence="4 5">
    <name type="scientific">Colletotrichum orchidophilum</name>
    <dbReference type="NCBI Taxonomy" id="1209926"/>
    <lineage>
        <taxon>Eukaryota</taxon>
        <taxon>Fungi</taxon>
        <taxon>Dikarya</taxon>
        <taxon>Ascomycota</taxon>
        <taxon>Pezizomycotina</taxon>
        <taxon>Sordariomycetes</taxon>
        <taxon>Hypocreomycetidae</taxon>
        <taxon>Glomerellales</taxon>
        <taxon>Glomerellaceae</taxon>
        <taxon>Colletotrichum</taxon>
    </lineage>
</organism>
<name>A0A1G4BLZ2_9PEZI</name>
<dbReference type="OrthoDB" id="539213at2759"/>
<feature type="repeat" description="ANK" evidence="3">
    <location>
        <begin position="810"/>
        <end position="845"/>
    </location>
</feature>
<dbReference type="InterPro" id="IPR036770">
    <property type="entry name" value="Ankyrin_rpt-contain_sf"/>
</dbReference>
<feature type="repeat" description="ANK" evidence="3">
    <location>
        <begin position="581"/>
        <end position="613"/>
    </location>
</feature>
<feature type="repeat" description="ANK" evidence="3">
    <location>
        <begin position="649"/>
        <end position="681"/>
    </location>
</feature>
<dbReference type="PANTHER" id="PTHR24123:SF33">
    <property type="entry name" value="PROTEIN HOS4"/>
    <property type="match status" value="1"/>
</dbReference>
<keyword evidence="5" id="KW-1185">Reference proteome</keyword>
<sequence length="973" mass="106454">MRRCADIGIDAVGQRRIEVRTPEPPTPDPSTEPHVPTIMQSTTEQTNFLEPGNMEDETVRFVERDCHNDFSSASTDLSASRIGSSSFNVAYCPDATFSLPRSEVINWSCGEVPDDFNNREKLSFFTQEVARLQAKIEPRAIHPQRRQIRSAANRGERNAFLPLPTSAQGILYPIATLAEGILHRWDMSSLLKDNGAKSFLLRMDPGLLHLLFSVTVQLCRNNLARKGLFHSLFTWVRNTNIGGQLKAHLRENPGDADALAKAAAANLRRDHYHTRRPGETTNSQPWSEQLVYLYDNQEVAMSVAVASSLLHPIAATSSVQAAEILVFRGADLNHVDPTTYSGTPLCLAVSQGQTNMVKYLVEAGADINRYFNQHNTEEACNALTIAMIHFHLDIIEFLLSKGASVPAHTDIDTEKLYRELTGYEEFLYPYLRQWLLRHRLLLNKMLEAAESSNEDLCNVLLASDVVPEEALESLLRQAIVLRNDLALRTLLRYGVNPNAPPRHIKGPSSLGLKLKKMMVTPIRLAVDLDAGNTIIYQLLKAGACLEDDTVRKLLRRLSTDNDGMSLFHTLMVQHGHQRPIIGATALEVAAEKGSVITCGYLLERGAHINHHGVHGLSCLQMAASRGKLPLIRFLLDSGADVNLPAHDEGGRTALQAAVEHGHSSVVKCLLDAGAEIRISPAKNGGVTVLEAFARRMEKIPLSFSTQNTRAHQVAKEESDLREFQSWLALGAPINRADRGHGSLLHSLMRTIQHKCFDLALKLGARIEDREEANSGAMTPLQRAADLGCFEEAQLLLEHGANVNAPPGEEYGRTALQAAACCQNSDRFAMVQMLLSFGADIAALPAKKGGLTALQGAATRGDISLANVLLGRGANVNAPGADEDGRTAIEGAAEYGHLHMVQFLLGAGAVGDPAEGFSSAIDLAQMRGWREVAQFLSDHDTLSAFLKSEVRNHTAESVIDFQLPSLGFSLPDDV</sequence>
<proteinExistence type="predicted"/>
<feature type="repeat" description="ANK" evidence="3">
    <location>
        <begin position="340"/>
        <end position="372"/>
    </location>
</feature>
<dbReference type="Pfam" id="PF12796">
    <property type="entry name" value="Ank_2"/>
    <property type="match status" value="3"/>
</dbReference>
<evidence type="ECO:0000256" key="3">
    <source>
        <dbReference type="PROSITE-ProRule" id="PRU00023"/>
    </source>
</evidence>
<dbReference type="InterPro" id="IPR051165">
    <property type="entry name" value="Multifunctional_ANK_Repeat"/>
</dbReference>
<dbReference type="PROSITE" id="PS50088">
    <property type="entry name" value="ANK_REPEAT"/>
    <property type="match status" value="8"/>
</dbReference>
<feature type="repeat" description="ANK" evidence="3">
    <location>
        <begin position="775"/>
        <end position="807"/>
    </location>
</feature>
<dbReference type="PROSITE" id="PS50297">
    <property type="entry name" value="ANK_REP_REGION"/>
    <property type="match status" value="8"/>
</dbReference>